<dbReference type="PANTHER" id="PTHR11092:SF0">
    <property type="entry name" value="EPIMERASE FAMILY PROTEIN SDR39U1"/>
    <property type="match status" value="1"/>
</dbReference>
<evidence type="ECO:0000259" key="3">
    <source>
        <dbReference type="Pfam" id="PF08338"/>
    </source>
</evidence>
<dbReference type="SUPFAM" id="SSF55961">
    <property type="entry name" value="Bet v1-like"/>
    <property type="match status" value="1"/>
</dbReference>
<feature type="domain" description="NAD-dependent epimerase/dehydratase" evidence="2">
    <location>
        <begin position="154"/>
        <end position="359"/>
    </location>
</feature>
<dbReference type="PANTHER" id="PTHR11092">
    <property type="entry name" value="SUGAR NUCLEOTIDE EPIMERASE RELATED"/>
    <property type="match status" value="1"/>
</dbReference>
<dbReference type="STRING" id="948102.BKG76_18335"/>
<dbReference type="Pfam" id="PF01370">
    <property type="entry name" value="Epimerase"/>
    <property type="match status" value="1"/>
</dbReference>
<protein>
    <submittedName>
        <fullName evidence="4">TIGR01777 family protein</fullName>
    </submittedName>
</protein>
<dbReference type="NCBIfam" id="TIGR01777">
    <property type="entry name" value="yfcH"/>
    <property type="match status" value="1"/>
</dbReference>
<dbReference type="Pfam" id="PF08338">
    <property type="entry name" value="DUF1731"/>
    <property type="match status" value="1"/>
</dbReference>
<gene>
    <name evidence="4" type="ORF">BKG76_18335</name>
</gene>
<reference evidence="4 5" key="1">
    <citation type="submission" date="2016-10" db="EMBL/GenBank/DDBJ databases">
        <title>Evaluation of Human, Veterinary and Environmental Mycobacterium chelonae Isolates by Core Genome Phylogenomic Analysis, Targeted Gene Comparison, and Anti-microbial Susceptibility Patterns: A Tale of Mistaken Identities.</title>
        <authorList>
            <person name="Fogelson S.B."/>
            <person name="Camus A.C."/>
            <person name="Lorenz W."/>
            <person name="Vasireddy R."/>
            <person name="Vasireddy S."/>
            <person name="Smith T."/>
            <person name="Brown-Elliott B.A."/>
            <person name="Wallace R.J.Jr."/>
            <person name="Hasan N.A."/>
            <person name="Reischl U."/>
            <person name="Sanchez S."/>
        </authorList>
    </citation>
    <scope>NUCLEOTIDE SEQUENCE [LARGE SCALE GENOMIC DNA]</scope>
    <source>
        <strain evidence="4 5">1559</strain>
    </source>
</reference>
<comment type="similarity">
    <text evidence="1">Belongs to the NAD(P)-dependent epimerase/dehydratase family. SDR39U1 subfamily.</text>
</comment>
<dbReference type="InterPro" id="IPR010099">
    <property type="entry name" value="SDR39U1"/>
</dbReference>
<dbReference type="InterPro" id="IPR001509">
    <property type="entry name" value="Epimerase_deHydtase"/>
</dbReference>
<proteinExistence type="inferred from homology"/>
<dbReference type="InterPro" id="IPR036291">
    <property type="entry name" value="NAD(P)-bd_dom_sf"/>
</dbReference>
<dbReference type="InterPro" id="IPR023393">
    <property type="entry name" value="START-like_dom_sf"/>
</dbReference>
<comment type="caution">
    <text evidence="4">The sequence shown here is derived from an EMBL/GenBank/DDBJ whole genome shotgun (WGS) entry which is preliminary data.</text>
</comment>
<accession>A0A1S1LBX3</accession>
<evidence type="ECO:0000313" key="4">
    <source>
        <dbReference type="EMBL" id="OHU22412.1"/>
    </source>
</evidence>
<evidence type="ECO:0000313" key="5">
    <source>
        <dbReference type="Proteomes" id="UP000179616"/>
    </source>
</evidence>
<dbReference type="SUPFAM" id="SSF51735">
    <property type="entry name" value="NAD(P)-binding Rossmann-fold domains"/>
    <property type="match status" value="1"/>
</dbReference>
<dbReference type="OrthoDB" id="9801773at2"/>
<evidence type="ECO:0000259" key="2">
    <source>
        <dbReference type="Pfam" id="PF01370"/>
    </source>
</evidence>
<dbReference type="Proteomes" id="UP000179616">
    <property type="component" value="Unassembled WGS sequence"/>
</dbReference>
<feature type="domain" description="DUF1731" evidence="3">
    <location>
        <begin position="397"/>
        <end position="445"/>
    </location>
</feature>
<dbReference type="Gene3D" id="3.30.530.20">
    <property type="match status" value="1"/>
</dbReference>
<name>A0A1S1LBX3_9MYCO</name>
<sequence length="452" mass="48077">MGISGSVIVDAPVEDVFAWYSRPGAFNRLAAPWAPVELRTEAASLRDGAAVLDLPGGLRWVAQHDQEAFLPGRRFVDEGVATGLRSAVSGVLPWRHIHDFEPVGDNSTRVRDTIETPIPGLLLTELIAYRHRQLTGDLAAHRRAADHGMNASTVAITGASGLVGTALAAFLSTGGHRVIRLVRGEPKNRTDRNWEPDDPDPAALEGVDAVIHLAGATIAGRFTPRHKELIASSRIEPTRLLSRAAASAGVGTFVSASAVGYYGKNRDDETLTETSPPPPTADFLSNVVARWEQAALTGESAGTRVVTVRTGIVQSPRGGTLKLLLPLFRAGLGGRLGSGTQWLPWIGIDDLVDIYHRCLWDLSLSGPVNAVAPGVVRNIDYTRALAQAVHRPALLPVPAFGPALLLGREGAEELAMASQRVSPATLLDRQHVFRTPSIGPALGHLLGSQISS</sequence>
<dbReference type="Gene3D" id="3.40.50.720">
    <property type="entry name" value="NAD(P)-binding Rossmann-like Domain"/>
    <property type="match status" value="1"/>
</dbReference>
<dbReference type="AlphaFoldDB" id="A0A1S1LBX3"/>
<dbReference type="InterPro" id="IPR013549">
    <property type="entry name" value="DUF1731"/>
</dbReference>
<organism evidence="4 5">
    <name type="scientific">Mycobacteroides franklinii</name>
    <dbReference type="NCBI Taxonomy" id="948102"/>
    <lineage>
        <taxon>Bacteria</taxon>
        <taxon>Bacillati</taxon>
        <taxon>Actinomycetota</taxon>
        <taxon>Actinomycetes</taxon>
        <taxon>Mycobacteriales</taxon>
        <taxon>Mycobacteriaceae</taxon>
        <taxon>Mycobacteroides</taxon>
    </lineage>
</organism>
<dbReference type="GeneID" id="57168772"/>
<dbReference type="EMBL" id="MLIK01000019">
    <property type="protein sequence ID" value="OHU22412.1"/>
    <property type="molecule type" value="Genomic_DNA"/>
</dbReference>
<dbReference type="RefSeq" id="WP_070938852.1">
    <property type="nucleotide sequence ID" value="NZ_MLIK01000019.1"/>
</dbReference>
<evidence type="ECO:0000256" key="1">
    <source>
        <dbReference type="ARBA" id="ARBA00009353"/>
    </source>
</evidence>